<evidence type="ECO:0000256" key="1">
    <source>
        <dbReference type="SAM" id="Phobius"/>
    </source>
</evidence>
<sequence>MSDTRVDRDLLLNGMDKNVKIFLSVIVLLVLGVIMTVVIRAGGGGGLVADTKYDAFATCLKDQGAIFYGAFWCQHCKNQKKLFGSSQRLLPYVECSTLDGKSQTQACIDKKVESYPTWEFADGSRLNGEIALAQLAEKTSCVLPE</sequence>
<comment type="caution">
    <text evidence="2">The sequence shown here is derived from an EMBL/GenBank/DDBJ whole genome shotgun (WGS) entry which is preliminary data.</text>
</comment>
<reference evidence="2 3" key="1">
    <citation type="journal article" date="2016" name="Nat. Commun.">
        <title>Thousands of microbial genomes shed light on interconnected biogeochemical processes in an aquifer system.</title>
        <authorList>
            <person name="Anantharaman K."/>
            <person name="Brown C.T."/>
            <person name="Hug L.A."/>
            <person name="Sharon I."/>
            <person name="Castelle C.J."/>
            <person name="Probst A.J."/>
            <person name="Thomas B.C."/>
            <person name="Singh A."/>
            <person name="Wilkins M.J."/>
            <person name="Karaoz U."/>
            <person name="Brodie E.L."/>
            <person name="Williams K.H."/>
            <person name="Hubbard S.S."/>
            <person name="Banfield J.F."/>
        </authorList>
    </citation>
    <scope>NUCLEOTIDE SEQUENCE [LARGE SCALE GENOMIC DNA]</scope>
</reference>
<accession>A0A1F6VGF7</accession>
<keyword evidence="1" id="KW-0812">Transmembrane</keyword>
<evidence type="ECO:0000313" key="3">
    <source>
        <dbReference type="Proteomes" id="UP000178235"/>
    </source>
</evidence>
<dbReference type="PANTHER" id="PTHR34573:SF1">
    <property type="entry name" value="VITAMIN K EPOXIDE REDUCTASE DOMAIN-CONTAINING PROTEIN"/>
    <property type="match status" value="1"/>
</dbReference>
<dbReference type="EMBL" id="MFTS01000001">
    <property type="protein sequence ID" value="OGI68684.1"/>
    <property type="molecule type" value="Genomic_DNA"/>
</dbReference>
<evidence type="ECO:0000313" key="2">
    <source>
        <dbReference type="EMBL" id="OGI68684.1"/>
    </source>
</evidence>
<dbReference type="Gene3D" id="3.40.30.10">
    <property type="entry name" value="Glutaredoxin"/>
    <property type="match status" value="1"/>
</dbReference>
<dbReference type="InterPro" id="IPR036249">
    <property type="entry name" value="Thioredoxin-like_sf"/>
</dbReference>
<keyword evidence="1" id="KW-1133">Transmembrane helix</keyword>
<dbReference type="PANTHER" id="PTHR34573">
    <property type="entry name" value="VKC DOMAIN-CONTAINING PROTEIN"/>
    <property type="match status" value="1"/>
</dbReference>
<evidence type="ECO:0008006" key="4">
    <source>
        <dbReference type="Google" id="ProtNLM"/>
    </source>
</evidence>
<keyword evidence="1" id="KW-0472">Membrane</keyword>
<dbReference type="SUPFAM" id="SSF52833">
    <property type="entry name" value="Thioredoxin-like"/>
    <property type="match status" value="1"/>
</dbReference>
<gene>
    <name evidence="2" type="ORF">A2738_00015</name>
</gene>
<dbReference type="Proteomes" id="UP000178235">
    <property type="component" value="Unassembled WGS sequence"/>
</dbReference>
<dbReference type="AlphaFoldDB" id="A0A1F6VGF7"/>
<organism evidence="2 3">
    <name type="scientific">Candidatus Nomurabacteria bacterium RIFCSPHIGHO2_01_FULL_42_15</name>
    <dbReference type="NCBI Taxonomy" id="1801742"/>
    <lineage>
        <taxon>Bacteria</taxon>
        <taxon>Candidatus Nomuraibacteriota</taxon>
    </lineage>
</organism>
<name>A0A1F6VGF7_9BACT</name>
<protein>
    <recommendedName>
        <fullName evidence="4">Thioredoxin domain-containing protein</fullName>
    </recommendedName>
</protein>
<proteinExistence type="predicted"/>
<feature type="transmembrane region" description="Helical" evidence="1">
    <location>
        <begin position="21"/>
        <end position="42"/>
    </location>
</feature>